<sequence length="111" mass="12008">MEASFGVKFTQGRHHWAEKYSPIVLPSNDATGTWVSSEVSRKSRSLDANRDRNLEEFSLVLWSSPFATPPFFTSSSSLSLSTSIASLSLSSSLSASSLSLSLKFVTSVLSV</sequence>
<evidence type="ECO:0000313" key="1">
    <source>
        <dbReference type="EMBL" id="MBA4661781.1"/>
    </source>
</evidence>
<organism evidence="1">
    <name type="scientific">Opuntia streptacantha</name>
    <name type="common">Prickly pear cactus</name>
    <name type="synonym">Opuntia cardona</name>
    <dbReference type="NCBI Taxonomy" id="393608"/>
    <lineage>
        <taxon>Eukaryota</taxon>
        <taxon>Viridiplantae</taxon>
        <taxon>Streptophyta</taxon>
        <taxon>Embryophyta</taxon>
        <taxon>Tracheophyta</taxon>
        <taxon>Spermatophyta</taxon>
        <taxon>Magnoliopsida</taxon>
        <taxon>eudicotyledons</taxon>
        <taxon>Gunneridae</taxon>
        <taxon>Pentapetalae</taxon>
        <taxon>Caryophyllales</taxon>
        <taxon>Cactineae</taxon>
        <taxon>Cactaceae</taxon>
        <taxon>Opuntioideae</taxon>
        <taxon>Opuntia</taxon>
    </lineage>
</organism>
<protein>
    <submittedName>
        <fullName evidence="1">Uncharacterized protein</fullName>
    </submittedName>
</protein>
<reference evidence="1" key="1">
    <citation type="journal article" date="2013" name="J. Plant Res.">
        <title>Effect of fungi and light on seed germination of three Opuntia species from semiarid lands of central Mexico.</title>
        <authorList>
            <person name="Delgado-Sanchez P."/>
            <person name="Jimenez-Bremont J.F."/>
            <person name="Guerrero-Gonzalez Mde L."/>
            <person name="Flores J."/>
        </authorList>
    </citation>
    <scope>NUCLEOTIDE SEQUENCE</scope>
    <source>
        <tissue evidence="1">Cladode</tissue>
    </source>
</reference>
<dbReference type="EMBL" id="GISG01213558">
    <property type="protein sequence ID" value="MBA4661781.1"/>
    <property type="molecule type" value="Transcribed_RNA"/>
</dbReference>
<accession>A0A7C9E6Z5</accession>
<proteinExistence type="predicted"/>
<dbReference type="AlphaFoldDB" id="A0A7C9E6Z5"/>
<reference evidence="1" key="2">
    <citation type="submission" date="2020-07" db="EMBL/GenBank/DDBJ databases">
        <authorList>
            <person name="Vera ALvarez R."/>
            <person name="Arias-Moreno D.M."/>
            <person name="Jimenez-Jacinto V."/>
            <person name="Jimenez-Bremont J.F."/>
            <person name="Swaminathan K."/>
            <person name="Moose S.P."/>
            <person name="Guerrero-Gonzalez M.L."/>
            <person name="Marino-Ramirez L."/>
            <person name="Landsman D."/>
            <person name="Rodriguez-Kessler M."/>
            <person name="Delgado-Sanchez P."/>
        </authorList>
    </citation>
    <scope>NUCLEOTIDE SEQUENCE</scope>
    <source>
        <tissue evidence="1">Cladode</tissue>
    </source>
</reference>
<name>A0A7C9E6Z5_OPUST</name>